<dbReference type="Proteomes" id="UP000027997">
    <property type="component" value="Unassembled WGS sequence"/>
</dbReference>
<accession>A0A081K9R4</accession>
<dbReference type="EMBL" id="JOJP01000001">
    <property type="protein sequence ID" value="KEI70890.1"/>
    <property type="molecule type" value="Genomic_DNA"/>
</dbReference>
<evidence type="ECO:0000256" key="1">
    <source>
        <dbReference type="ARBA" id="ARBA00001933"/>
    </source>
</evidence>
<dbReference type="RefSeq" id="WP_020580475.1">
    <property type="nucleotide sequence ID" value="NZ_JOJP01000001.1"/>
</dbReference>
<evidence type="ECO:0000256" key="2">
    <source>
        <dbReference type="ARBA" id="ARBA00006966"/>
    </source>
</evidence>
<dbReference type="GO" id="GO:0016829">
    <property type="term" value="F:lyase activity"/>
    <property type="evidence" value="ECO:0007669"/>
    <property type="project" value="InterPro"/>
</dbReference>
<dbReference type="InterPro" id="IPR015424">
    <property type="entry name" value="PyrdxlP-dep_Trfase"/>
</dbReference>
<dbReference type="Gene3D" id="3.40.640.10">
    <property type="entry name" value="Type I PLP-dependent aspartate aminotransferase-like (Major domain)"/>
    <property type="match status" value="1"/>
</dbReference>
<comment type="subunit">
    <text evidence="3">Homotetramer.</text>
</comment>
<evidence type="ECO:0000256" key="3">
    <source>
        <dbReference type="ARBA" id="ARBA00011881"/>
    </source>
</evidence>
<organism evidence="6 7">
    <name type="scientific">Endozoicomonas elysicola</name>
    <dbReference type="NCBI Taxonomy" id="305900"/>
    <lineage>
        <taxon>Bacteria</taxon>
        <taxon>Pseudomonadati</taxon>
        <taxon>Pseudomonadota</taxon>
        <taxon>Gammaproteobacteria</taxon>
        <taxon>Oceanospirillales</taxon>
        <taxon>Endozoicomonadaceae</taxon>
        <taxon>Endozoicomonas</taxon>
    </lineage>
</organism>
<dbReference type="PANTHER" id="PTHR48097:SF5">
    <property type="entry name" value="LOW SPECIFICITY L-THREONINE ALDOLASE"/>
    <property type="match status" value="1"/>
</dbReference>
<keyword evidence="7" id="KW-1185">Reference proteome</keyword>
<gene>
    <name evidence="6" type="ORF">GV64_09170</name>
</gene>
<dbReference type="eggNOG" id="COG2008">
    <property type="taxonomic scope" value="Bacteria"/>
</dbReference>
<feature type="domain" description="Aromatic amino acid beta-eliminating lyase/threonine aldolase" evidence="5">
    <location>
        <begin position="5"/>
        <end position="289"/>
    </location>
</feature>
<comment type="cofactor">
    <cofactor evidence="1">
        <name>pyridoxal 5'-phosphate</name>
        <dbReference type="ChEBI" id="CHEBI:597326"/>
    </cofactor>
</comment>
<dbReference type="InterPro" id="IPR015421">
    <property type="entry name" value="PyrdxlP-dep_Trfase_major"/>
</dbReference>
<evidence type="ECO:0000313" key="6">
    <source>
        <dbReference type="EMBL" id="KEI70890.1"/>
    </source>
</evidence>
<proteinExistence type="inferred from homology"/>
<dbReference type="InterPro" id="IPR015422">
    <property type="entry name" value="PyrdxlP-dep_Trfase_small"/>
</dbReference>
<name>A0A081K9R4_9GAMM</name>
<keyword evidence="4" id="KW-0663">Pyridoxal phosphate</keyword>
<comment type="similarity">
    <text evidence="2">Belongs to the threonine aldolase family.</text>
</comment>
<dbReference type="InterPro" id="IPR001597">
    <property type="entry name" value="ArAA_b-elim_lyase/Thr_aldolase"/>
</dbReference>
<evidence type="ECO:0000313" key="7">
    <source>
        <dbReference type="Proteomes" id="UP000027997"/>
    </source>
</evidence>
<evidence type="ECO:0000256" key="4">
    <source>
        <dbReference type="ARBA" id="ARBA00022898"/>
    </source>
</evidence>
<dbReference type="SUPFAM" id="SSF53383">
    <property type="entry name" value="PLP-dependent transferases"/>
    <property type="match status" value="1"/>
</dbReference>
<comment type="caution">
    <text evidence="6">The sequence shown here is derived from an EMBL/GenBank/DDBJ whole genome shotgun (WGS) entry which is preliminary data.</text>
</comment>
<dbReference type="PANTHER" id="PTHR48097">
    <property type="entry name" value="L-THREONINE ALDOLASE-RELATED"/>
    <property type="match status" value="1"/>
</dbReference>
<dbReference type="GO" id="GO:0006520">
    <property type="term" value="P:amino acid metabolic process"/>
    <property type="evidence" value="ECO:0007669"/>
    <property type="project" value="InterPro"/>
</dbReference>
<protein>
    <recommendedName>
        <fullName evidence="5">Aromatic amino acid beta-eliminating lyase/threonine aldolase domain-containing protein</fullName>
    </recommendedName>
</protein>
<dbReference type="AlphaFoldDB" id="A0A081K9R4"/>
<sequence>MARFFTSDNASGVCPEVMNALVAANIGHTGAYGNDAMTHEAVDMIKKAVGKPAEVFFVYNGTAANTLACKAVLRSIDSIICPDSAHIVTNEVGAPVNATGSRMITVTSTHGKITPEQIRKASQDESWWGMHATRPRLVSISQSTEWGTVYSLNELADIKATCTELGMLLHVDGCRIYNAVVALDCSLTEMCEHIDILSLGGTKNGLMFGEALVFFNTEAADGFLHLRKQGLQLHSKMRFISAQFKALFTDELWKKNASQANRMMNLLVEGLSECPDIELVCPVQTNQAFFSIPTDFAVQLQAVKDFYQNGPQPDVYRMVTSFDTTEEDVSFFVREVIALNEQWRKV</sequence>
<reference evidence="6 7" key="1">
    <citation type="submission" date="2014-06" db="EMBL/GenBank/DDBJ databases">
        <title>Whole Genome Sequences of Three Symbiotic Endozoicomonas Bacteria.</title>
        <authorList>
            <person name="Neave M.J."/>
            <person name="Apprill A."/>
            <person name="Voolstra C.R."/>
        </authorList>
    </citation>
    <scope>NUCLEOTIDE SEQUENCE [LARGE SCALE GENOMIC DNA]</scope>
    <source>
        <strain evidence="6 7">DSM 22380</strain>
    </source>
</reference>
<dbReference type="Pfam" id="PF01212">
    <property type="entry name" value="Beta_elim_lyase"/>
    <property type="match status" value="1"/>
</dbReference>
<evidence type="ECO:0000259" key="5">
    <source>
        <dbReference type="Pfam" id="PF01212"/>
    </source>
</evidence>
<dbReference type="Gene3D" id="3.90.1150.10">
    <property type="entry name" value="Aspartate Aminotransferase, domain 1"/>
    <property type="match status" value="1"/>
</dbReference>
<dbReference type="STRING" id="305900.GV64_09170"/>